<evidence type="ECO:0000256" key="6">
    <source>
        <dbReference type="ARBA" id="ARBA00022692"/>
    </source>
</evidence>
<dbReference type="InterPro" id="IPR023299">
    <property type="entry name" value="ATPase_P-typ_cyto_dom_N"/>
</dbReference>
<dbReference type="InterPro" id="IPR001757">
    <property type="entry name" value="P_typ_ATPase"/>
</dbReference>
<feature type="transmembrane region" description="Helical" evidence="15">
    <location>
        <begin position="394"/>
        <end position="415"/>
    </location>
</feature>
<dbReference type="SUPFAM" id="SSF55008">
    <property type="entry name" value="HMA, heavy metal-associated domain"/>
    <property type="match status" value="1"/>
</dbReference>
<dbReference type="InterPro" id="IPR006121">
    <property type="entry name" value="HMA_dom"/>
</dbReference>
<dbReference type="Gene3D" id="2.70.150.10">
    <property type="entry name" value="Calcium-transporting ATPase, cytoplasmic transduction domain A"/>
    <property type="match status" value="1"/>
</dbReference>
<evidence type="ECO:0000313" key="17">
    <source>
        <dbReference type="EMBL" id="GLS85726.1"/>
    </source>
</evidence>
<dbReference type="PANTHER" id="PTHR43520:SF5">
    <property type="entry name" value="CATION-TRANSPORTING P-TYPE ATPASE-RELATED"/>
    <property type="match status" value="1"/>
</dbReference>
<feature type="transmembrane region" description="Helical" evidence="15">
    <location>
        <begin position="209"/>
        <end position="227"/>
    </location>
</feature>
<keyword evidence="14 15" id="KW-0472">Membrane</keyword>
<dbReference type="Gene3D" id="3.40.1110.10">
    <property type="entry name" value="Calcium-transporting ATPase, cytoplasmic domain N"/>
    <property type="match status" value="1"/>
</dbReference>
<dbReference type="Pfam" id="PF00403">
    <property type="entry name" value="HMA"/>
    <property type="match status" value="1"/>
</dbReference>
<dbReference type="Gene3D" id="3.30.70.100">
    <property type="match status" value="1"/>
</dbReference>
<dbReference type="NCBIfam" id="TIGR01494">
    <property type="entry name" value="ATPase_P-type"/>
    <property type="match status" value="2"/>
</dbReference>
<dbReference type="PANTHER" id="PTHR43520">
    <property type="entry name" value="ATP7, ISOFORM B"/>
    <property type="match status" value="1"/>
</dbReference>
<feature type="domain" description="HMA" evidence="16">
    <location>
        <begin position="33"/>
        <end position="97"/>
    </location>
</feature>
<dbReference type="GO" id="GO:0043682">
    <property type="term" value="F:P-type divalent copper transporter activity"/>
    <property type="evidence" value="ECO:0007669"/>
    <property type="project" value="TreeGrafter"/>
</dbReference>
<keyword evidence="4 15" id="KW-1003">Cell membrane</keyword>
<evidence type="ECO:0000256" key="1">
    <source>
        <dbReference type="ARBA" id="ARBA00004651"/>
    </source>
</evidence>
<evidence type="ECO:0000256" key="13">
    <source>
        <dbReference type="ARBA" id="ARBA00023065"/>
    </source>
</evidence>
<keyword evidence="8 15" id="KW-0547">Nucleotide-binding</keyword>
<dbReference type="SUPFAM" id="SSF56784">
    <property type="entry name" value="HAD-like"/>
    <property type="match status" value="1"/>
</dbReference>
<dbReference type="InterPro" id="IPR023298">
    <property type="entry name" value="ATPase_P-typ_TM_dom_sf"/>
</dbReference>
<keyword evidence="7 15" id="KW-0479">Metal-binding</keyword>
<sequence length="727" mass="74824">MAVVEFEHGGLVACPACVVVPAARDLAAVAAAGRLMLSLPAAHCAACISTVEGALAAVPGVASSRVNLTMKRVSVEAAGVSAADLVAALARVGFEAHELDAGLLSATETDRQGRDLLMRLGVAFFAMMNVMLLSVAVWSGAEGATRDMFHWISAAIAVPTVVFCGQPFFRSAAAGLRVGRFGMDFPISLALVLASMISVFETIKSGHHAYFDAAVMLCFFLLLGRYLDHRTRAVARSAAEELAALEVPRAMVLVEGVEVVRAISEVAAGDLVRVRPGGRMPVDGVVEAGASEVDRSLLTGESLPVFVGAGSTVAAGEVNLTGPLTLRVTAAGRDSSLHRMADLVAVAEGAKTKYTTLAERAARYYSPLVHLLSASAFGYWMWATAGDLRFAVNISAAVLIITCPCALGLAVPAVVTSASGRLFRKGLLIKHGTALERLAEVDTVVFDKTGTLTLGAPEVVDLAAHPVGLVAVAAGLAAASSHPLAQGLAAAARAQGIAAAEISDLREVPGYGIEGIWRGEVVRLGRADWCGAEPLAVTATYLRVGDAVRGFGFADHLRPGAEAAIAALKAQGLRIKLISGDVEAAVAELAARLGIADWVAGALPAQKLALVRDLTEAGQRVLMVGDGLNDTAALAVAHVSISPATALDAARVASDIVLLGQDMAAIGDAVRIARQATRRMVENFAISAGYNVIAVPLALIGSATPLAAALAMSLSSISVSLNAMRLK</sequence>
<evidence type="ECO:0000259" key="16">
    <source>
        <dbReference type="PROSITE" id="PS50846"/>
    </source>
</evidence>
<feature type="transmembrane region" description="Helical" evidence="15">
    <location>
        <begin position="116"/>
        <end position="137"/>
    </location>
</feature>
<protein>
    <submittedName>
        <fullName evidence="17">Copper-translocating P-type ATPase</fullName>
    </submittedName>
</protein>
<dbReference type="InterPro" id="IPR023214">
    <property type="entry name" value="HAD_sf"/>
</dbReference>
<feature type="transmembrane region" description="Helical" evidence="15">
    <location>
        <begin position="681"/>
        <end position="700"/>
    </location>
</feature>
<evidence type="ECO:0000256" key="3">
    <source>
        <dbReference type="ARBA" id="ARBA00022448"/>
    </source>
</evidence>
<feature type="transmembrane region" description="Helical" evidence="15">
    <location>
        <begin position="364"/>
        <end position="382"/>
    </location>
</feature>
<dbReference type="GO" id="GO:0055070">
    <property type="term" value="P:copper ion homeostasis"/>
    <property type="evidence" value="ECO:0007669"/>
    <property type="project" value="TreeGrafter"/>
</dbReference>
<evidence type="ECO:0000256" key="14">
    <source>
        <dbReference type="ARBA" id="ARBA00023136"/>
    </source>
</evidence>
<dbReference type="Proteomes" id="UP001157355">
    <property type="component" value="Unassembled WGS sequence"/>
</dbReference>
<keyword evidence="10" id="KW-0460">Magnesium</keyword>
<name>A0AA37TZI2_9RHOB</name>
<evidence type="ECO:0000256" key="11">
    <source>
        <dbReference type="ARBA" id="ARBA00022967"/>
    </source>
</evidence>
<dbReference type="CDD" id="cd00371">
    <property type="entry name" value="HMA"/>
    <property type="match status" value="1"/>
</dbReference>
<evidence type="ECO:0000256" key="5">
    <source>
        <dbReference type="ARBA" id="ARBA00022553"/>
    </source>
</evidence>
<dbReference type="PROSITE" id="PS00154">
    <property type="entry name" value="ATPASE_E1_E2"/>
    <property type="match status" value="1"/>
</dbReference>
<dbReference type="SUPFAM" id="SSF81665">
    <property type="entry name" value="Calcium ATPase, transmembrane domain M"/>
    <property type="match status" value="1"/>
</dbReference>
<dbReference type="NCBIfam" id="TIGR01512">
    <property type="entry name" value="ATPase-IB2_Cd"/>
    <property type="match status" value="1"/>
</dbReference>
<keyword evidence="11" id="KW-1278">Translocase</keyword>
<dbReference type="PROSITE" id="PS50846">
    <property type="entry name" value="HMA_2"/>
    <property type="match status" value="1"/>
</dbReference>
<organism evidence="17 18">
    <name type="scientific">Cypionkella aquatica</name>
    <dbReference type="NCBI Taxonomy" id="1756042"/>
    <lineage>
        <taxon>Bacteria</taxon>
        <taxon>Pseudomonadati</taxon>
        <taxon>Pseudomonadota</taxon>
        <taxon>Alphaproteobacteria</taxon>
        <taxon>Rhodobacterales</taxon>
        <taxon>Paracoccaceae</taxon>
        <taxon>Cypionkella</taxon>
    </lineage>
</organism>
<dbReference type="RefSeq" id="WP_284323951.1">
    <property type="nucleotide sequence ID" value="NZ_BSPP01000004.1"/>
</dbReference>
<dbReference type="AlphaFoldDB" id="A0AA37TZI2"/>
<evidence type="ECO:0000256" key="10">
    <source>
        <dbReference type="ARBA" id="ARBA00022842"/>
    </source>
</evidence>
<reference evidence="17 18" key="1">
    <citation type="journal article" date="2014" name="Int. J. Syst. Evol. Microbiol.">
        <title>Complete genome sequence of Corynebacterium casei LMG S-19264T (=DSM 44701T), isolated from a smear-ripened cheese.</title>
        <authorList>
            <consortium name="US DOE Joint Genome Institute (JGI-PGF)"/>
            <person name="Walter F."/>
            <person name="Albersmeier A."/>
            <person name="Kalinowski J."/>
            <person name="Ruckert C."/>
        </authorList>
    </citation>
    <scope>NUCLEOTIDE SEQUENCE [LARGE SCALE GENOMIC DNA]</scope>
    <source>
        <strain evidence="17 18">NBRC 111766</strain>
    </source>
</reference>
<comment type="subcellular location">
    <subcellularLocation>
        <location evidence="1">Cell membrane</location>
        <topology evidence="1">Multi-pass membrane protein</topology>
    </subcellularLocation>
</comment>
<evidence type="ECO:0000256" key="2">
    <source>
        <dbReference type="ARBA" id="ARBA00006024"/>
    </source>
</evidence>
<feature type="transmembrane region" description="Helical" evidence="15">
    <location>
        <begin position="181"/>
        <end position="203"/>
    </location>
</feature>
<comment type="similarity">
    <text evidence="2 15">Belongs to the cation transport ATPase (P-type) (TC 3.A.3) family. Type IB subfamily.</text>
</comment>
<dbReference type="GO" id="GO:0005507">
    <property type="term" value="F:copper ion binding"/>
    <property type="evidence" value="ECO:0007669"/>
    <property type="project" value="TreeGrafter"/>
</dbReference>
<dbReference type="NCBIfam" id="TIGR01511">
    <property type="entry name" value="ATPase-IB1_Cu"/>
    <property type="match status" value="1"/>
</dbReference>
<evidence type="ECO:0000256" key="12">
    <source>
        <dbReference type="ARBA" id="ARBA00022989"/>
    </source>
</evidence>
<keyword evidence="5" id="KW-0597">Phosphoprotein</keyword>
<dbReference type="NCBIfam" id="TIGR01525">
    <property type="entry name" value="ATPase-IB_hvy"/>
    <property type="match status" value="1"/>
</dbReference>
<evidence type="ECO:0000256" key="15">
    <source>
        <dbReference type="RuleBase" id="RU362081"/>
    </source>
</evidence>
<evidence type="ECO:0000256" key="4">
    <source>
        <dbReference type="ARBA" id="ARBA00022475"/>
    </source>
</evidence>
<keyword evidence="12 15" id="KW-1133">Transmembrane helix</keyword>
<evidence type="ECO:0000313" key="18">
    <source>
        <dbReference type="Proteomes" id="UP001157355"/>
    </source>
</evidence>
<comment type="caution">
    <text evidence="17">The sequence shown here is derived from an EMBL/GenBank/DDBJ whole genome shotgun (WGS) entry which is preliminary data.</text>
</comment>
<keyword evidence="18" id="KW-1185">Reference proteome</keyword>
<dbReference type="Pfam" id="PF00122">
    <property type="entry name" value="E1-E2_ATPase"/>
    <property type="match status" value="1"/>
</dbReference>
<dbReference type="InterPro" id="IPR059000">
    <property type="entry name" value="ATPase_P-type_domA"/>
</dbReference>
<keyword evidence="9 15" id="KW-0067">ATP-binding</keyword>
<dbReference type="InterPro" id="IPR036412">
    <property type="entry name" value="HAD-like_sf"/>
</dbReference>
<evidence type="ECO:0000256" key="9">
    <source>
        <dbReference type="ARBA" id="ARBA00022840"/>
    </source>
</evidence>
<dbReference type="Pfam" id="PF00702">
    <property type="entry name" value="Hydrolase"/>
    <property type="match status" value="1"/>
</dbReference>
<dbReference type="Gene3D" id="3.40.50.1000">
    <property type="entry name" value="HAD superfamily/HAD-like"/>
    <property type="match status" value="1"/>
</dbReference>
<gene>
    <name evidence="17" type="primary">rdxI</name>
    <name evidence="17" type="ORF">GCM10010873_07000</name>
</gene>
<dbReference type="InterPro" id="IPR017969">
    <property type="entry name" value="Heavy-metal-associated_CS"/>
</dbReference>
<dbReference type="InterPro" id="IPR027256">
    <property type="entry name" value="P-typ_ATPase_IB"/>
</dbReference>
<dbReference type="GO" id="GO:0016887">
    <property type="term" value="F:ATP hydrolysis activity"/>
    <property type="evidence" value="ECO:0007669"/>
    <property type="project" value="InterPro"/>
</dbReference>
<keyword evidence="6 15" id="KW-0812">Transmembrane</keyword>
<dbReference type="EMBL" id="BSPP01000004">
    <property type="protein sequence ID" value="GLS85726.1"/>
    <property type="molecule type" value="Genomic_DNA"/>
</dbReference>
<proteinExistence type="inferred from homology"/>
<evidence type="ECO:0000256" key="7">
    <source>
        <dbReference type="ARBA" id="ARBA00022723"/>
    </source>
</evidence>
<dbReference type="GO" id="GO:0005524">
    <property type="term" value="F:ATP binding"/>
    <property type="evidence" value="ECO:0007669"/>
    <property type="project" value="UniProtKB-UniRule"/>
</dbReference>
<dbReference type="SUPFAM" id="SSF81653">
    <property type="entry name" value="Calcium ATPase, transduction domain A"/>
    <property type="match status" value="1"/>
</dbReference>
<dbReference type="InterPro" id="IPR008250">
    <property type="entry name" value="ATPase_P-typ_transduc_dom_A_sf"/>
</dbReference>
<dbReference type="PROSITE" id="PS01047">
    <property type="entry name" value="HMA_1"/>
    <property type="match status" value="1"/>
</dbReference>
<dbReference type="InterPro" id="IPR036163">
    <property type="entry name" value="HMA_dom_sf"/>
</dbReference>
<dbReference type="InterPro" id="IPR018303">
    <property type="entry name" value="ATPase_P-typ_P_site"/>
</dbReference>
<dbReference type="GO" id="GO:0005886">
    <property type="term" value="C:plasma membrane"/>
    <property type="evidence" value="ECO:0007669"/>
    <property type="project" value="UniProtKB-SubCell"/>
</dbReference>
<feature type="transmembrane region" description="Helical" evidence="15">
    <location>
        <begin position="149"/>
        <end position="169"/>
    </location>
</feature>
<keyword evidence="3" id="KW-0813">Transport</keyword>
<keyword evidence="13" id="KW-0406">Ion transport</keyword>
<dbReference type="PRINTS" id="PR00119">
    <property type="entry name" value="CATATPASE"/>
</dbReference>
<evidence type="ECO:0000256" key="8">
    <source>
        <dbReference type="ARBA" id="ARBA00022741"/>
    </source>
</evidence>
<accession>A0AA37TZI2</accession>